<name>A0A179GQ48_PURLI</name>
<protein>
    <submittedName>
        <fullName evidence="2">Uncharacterized protein</fullName>
    </submittedName>
</protein>
<dbReference type="EMBL" id="LSBI01000006">
    <property type="protein sequence ID" value="OAQ88561.1"/>
    <property type="molecule type" value="Genomic_DNA"/>
</dbReference>
<evidence type="ECO:0000313" key="4">
    <source>
        <dbReference type="Proteomes" id="UP000078240"/>
    </source>
</evidence>
<organism evidence="2 4">
    <name type="scientific">Purpureocillium lilacinum</name>
    <name type="common">Paecilomyces lilacinus</name>
    <dbReference type="NCBI Taxonomy" id="33203"/>
    <lineage>
        <taxon>Eukaryota</taxon>
        <taxon>Fungi</taxon>
        <taxon>Dikarya</taxon>
        <taxon>Ascomycota</taxon>
        <taxon>Pezizomycotina</taxon>
        <taxon>Sordariomycetes</taxon>
        <taxon>Hypocreomycetidae</taxon>
        <taxon>Hypocreales</taxon>
        <taxon>Ophiocordycipitaceae</taxon>
        <taxon>Purpureocillium</taxon>
    </lineage>
</organism>
<dbReference type="AlphaFoldDB" id="A0A179GQ48"/>
<evidence type="ECO:0000256" key="1">
    <source>
        <dbReference type="SAM" id="MobiDB-lite"/>
    </source>
</evidence>
<feature type="region of interest" description="Disordered" evidence="1">
    <location>
        <begin position="1"/>
        <end position="20"/>
    </location>
</feature>
<evidence type="ECO:0000313" key="3">
    <source>
        <dbReference type="EMBL" id="OAQ88561.1"/>
    </source>
</evidence>
<dbReference type="Proteomes" id="UP000078340">
    <property type="component" value="Unassembled WGS sequence"/>
</dbReference>
<accession>A0A179GQ48</accession>
<sequence>MHLGRAAPGRSQGIPRANRGRVHCRGCGPGHHCEGLGPWQGSGRQAGQYVHNVWRAGAQHSMRRRLWSHPGNGNGGYGREKAEGTRLARVRGRRWTLGNYVGAWFDEGGRATARARRRAGRRRAGSARTLGGVNRAARCSVGEVSSA</sequence>
<dbReference type="EMBL" id="LSBH01000004">
    <property type="protein sequence ID" value="OAQ80035.1"/>
    <property type="molecule type" value="Genomic_DNA"/>
</dbReference>
<gene>
    <name evidence="2" type="ORF">VFPBJ_05620</name>
    <name evidence="3" type="ORF">VFPFJ_07026</name>
</gene>
<evidence type="ECO:0000313" key="2">
    <source>
        <dbReference type="EMBL" id="OAQ80035.1"/>
    </source>
</evidence>
<proteinExistence type="predicted"/>
<comment type="caution">
    <text evidence="2">The sequence shown here is derived from an EMBL/GenBank/DDBJ whole genome shotgun (WGS) entry which is preliminary data.</text>
</comment>
<dbReference type="Proteomes" id="UP000078240">
    <property type="component" value="Unassembled WGS sequence"/>
</dbReference>
<reference evidence="2 4" key="1">
    <citation type="submission" date="2016-01" db="EMBL/GenBank/DDBJ databases">
        <title>Biosynthesis of antibiotic leucinostatins and their inhibition on Phytophthora in bio-control Purpureocillium lilacinum.</title>
        <authorList>
            <person name="Wang G."/>
            <person name="Liu Z."/>
            <person name="Lin R."/>
            <person name="Li E."/>
            <person name="Mao Z."/>
            <person name="Ling J."/>
            <person name="Yin W."/>
            <person name="Xie B."/>
        </authorList>
    </citation>
    <scope>NUCLEOTIDE SEQUENCE [LARGE SCALE GENOMIC DNA]</scope>
    <source>
        <strain evidence="2">PLBJ-1</strain>
        <strain evidence="3">PLFJ-1</strain>
    </source>
</reference>